<evidence type="ECO:0000256" key="7">
    <source>
        <dbReference type="SAM" id="Phobius"/>
    </source>
</evidence>
<dbReference type="OrthoDB" id="2448405at2759"/>
<keyword evidence="11" id="KW-1185">Reference proteome</keyword>
<dbReference type="eggNOG" id="KOG4731">
    <property type="taxonomic scope" value="Eukaryota"/>
</dbReference>
<dbReference type="SUPFAM" id="SSF49503">
    <property type="entry name" value="Cupredoxins"/>
    <property type="match status" value="1"/>
</dbReference>
<keyword evidence="3 7" id="KW-0812">Transmembrane</keyword>
<keyword evidence="5 7" id="KW-1133">Transmembrane helix</keyword>
<evidence type="ECO:0000256" key="2">
    <source>
        <dbReference type="ARBA" id="ARBA00022448"/>
    </source>
</evidence>
<accession>I0YS93</accession>
<feature type="domain" description="DOMON" evidence="8">
    <location>
        <begin position="150"/>
        <end position="297"/>
    </location>
</feature>
<dbReference type="RefSeq" id="XP_005645806.1">
    <property type="nucleotide sequence ID" value="XM_005645749.1"/>
</dbReference>
<evidence type="ECO:0000313" key="11">
    <source>
        <dbReference type="Proteomes" id="UP000007264"/>
    </source>
</evidence>
<dbReference type="Proteomes" id="UP000007264">
    <property type="component" value="Unassembled WGS sequence"/>
</dbReference>
<dbReference type="CDD" id="cd09631">
    <property type="entry name" value="DOMON_DOH"/>
    <property type="match status" value="1"/>
</dbReference>
<dbReference type="SMART" id="SM00664">
    <property type="entry name" value="DoH"/>
    <property type="match status" value="1"/>
</dbReference>
<dbReference type="InterPro" id="IPR045879">
    <property type="entry name" value="B561A"/>
</dbReference>
<dbReference type="InterPro" id="IPR045266">
    <property type="entry name" value="DOH_DOMON"/>
</dbReference>
<keyword evidence="2" id="KW-0813">Transport</keyword>
<dbReference type="PROSITE" id="PS50836">
    <property type="entry name" value="DOMON"/>
    <property type="match status" value="1"/>
</dbReference>
<proteinExistence type="predicted"/>
<dbReference type="InterPro" id="IPR057443">
    <property type="entry name" value="At5g54830-like"/>
</dbReference>
<dbReference type="PANTHER" id="PTHR47281:SF1">
    <property type="entry name" value="OS09G0557700 PROTEIN"/>
    <property type="match status" value="1"/>
</dbReference>
<feature type="transmembrane region" description="Helical" evidence="7">
    <location>
        <begin position="837"/>
        <end position="860"/>
    </location>
</feature>
<dbReference type="EMBL" id="AGSI01000013">
    <property type="protein sequence ID" value="EIE21262.1"/>
    <property type="molecule type" value="Genomic_DNA"/>
</dbReference>
<reference evidence="10 11" key="1">
    <citation type="journal article" date="2012" name="Genome Biol.">
        <title>The genome of the polar eukaryotic microalga coccomyxa subellipsoidea reveals traits of cold adaptation.</title>
        <authorList>
            <person name="Blanc G."/>
            <person name="Agarkova I."/>
            <person name="Grimwood J."/>
            <person name="Kuo A."/>
            <person name="Brueggeman A."/>
            <person name="Dunigan D."/>
            <person name="Gurnon J."/>
            <person name="Ladunga I."/>
            <person name="Lindquist E."/>
            <person name="Lucas S."/>
            <person name="Pangilinan J."/>
            <person name="Proschold T."/>
            <person name="Salamov A."/>
            <person name="Schmutz J."/>
            <person name="Weeks D."/>
            <person name="Yamada T."/>
            <person name="Claverie J.M."/>
            <person name="Grigoriev I."/>
            <person name="Van Etten J."/>
            <person name="Lomsadze A."/>
            <person name="Borodovsky M."/>
        </authorList>
    </citation>
    <scope>NUCLEOTIDE SEQUENCE [LARGE SCALE GENOMIC DNA]</scope>
    <source>
        <strain evidence="10 11">C-169</strain>
    </source>
</reference>
<keyword evidence="6 7" id="KW-0472">Membrane</keyword>
<evidence type="ECO:0000259" key="9">
    <source>
        <dbReference type="PROSITE" id="PS51549"/>
    </source>
</evidence>
<comment type="subcellular location">
    <subcellularLocation>
        <location evidence="1">Membrane</location>
    </subcellularLocation>
</comment>
<evidence type="ECO:0000259" key="8">
    <source>
        <dbReference type="PROSITE" id="PS50836"/>
    </source>
</evidence>
<dbReference type="Pfam" id="PF25489">
    <property type="entry name" value="At5g54830"/>
    <property type="match status" value="1"/>
</dbReference>
<dbReference type="GO" id="GO:0016020">
    <property type="term" value="C:membrane"/>
    <property type="evidence" value="ECO:0007669"/>
    <property type="project" value="UniProtKB-SubCell"/>
</dbReference>
<dbReference type="InterPro" id="IPR019545">
    <property type="entry name" value="DM13_domain"/>
</dbReference>
<feature type="transmembrane region" description="Helical" evidence="7">
    <location>
        <begin position="795"/>
        <end position="817"/>
    </location>
</feature>
<keyword evidence="4" id="KW-0249">Electron transport</keyword>
<dbReference type="KEGG" id="csl:COCSUDRAFT_43561"/>
<dbReference type="AlphaFoldDB" id="I0YS93"/>
<name>I0YS93_COCSC</name>
<feature type="transmembrane region" description="Helical" evidence="7">
    <location>
        <begin position="734"/>
        <end position="754"/>
    </location>
</feature>
<dbReference type="eggNOG" id="KOG4293">
    <property type="taxonomic scope" value="Eukaryota"/>
</dbReference>
<dbReference type="PROSITE" id="PS51549">
    <property type="entry name" value="DM13"/>
    <property type="match status" value="1"/>
</dbReference>
<evidence type="ECO:0000256" key="3">
    <source>
        <dbReference type="ARBA" id="ARBA00022692"/>
    </source>
</evidence>
<feature type="transmembrane region" description="Helical" evidence="7">
    <location>
        <begin position="766"/>
        <end position="783"/>
    </location>
</feature>
<protein>
    <recommendedName>
        <fullName evidence="12">DOMON domain-containing protein</fullName>
    </recommendedName>
</protein>
<evidence type="ECO:0000313" key="10">
    <source>
        <dbReference type="EMBL" id="EIE21262.1"/>
    </source>
</evidence>
<dbReference type="InterPro" id="IPR006593">
    <property type="entry name" value="Cyt_b561/ferric_Rdtase_TM"/>
</dbReference>
<dbReference type="Pfam" id="PF10517">
    <property type="entry name" value="DM13"/>
    <property type="match status" value="1"/>
</dbReference>
<feature type="domain" description="DM13" evidence="9">
    <location>
        <begin position="13"/>
        <end position="119"/>
    </location>
</feature>
<sequence>MRGCNGSRTHPYVGYQGDLTTMDHGVSGHISILDDCTFRVTEFNYDGKAPAAHWWGGSLGLEQDQLRKGVELDPMRLETPLQNAEMTVQLPAGVTWKNISIISVWCEEFLADFGHVILAPGNVSSLAPASAPAAAADAGSFDHCIDLSPNFYQMQWKLDNPDPVMAKAVTVSYRAFLDANMWMGFGYSSDNATEVQMIGSDVVIAGMVGDKCFAYSYYLTAKEQCNYEGGQNAGVCPVSGLLGMPHTNTGNSAQLVSCNRGAGNLVTVTFARPLKASNKFEHDWPVGAPKYAVWGVGPLSQGSTAAEPVVLFHAPSNRGPTYAPDGFKLSLGAPSQCKALLSPPIAGATAPAPQPTMQPPKLLDLTKTNMIEITTGTNKNYPNPPAWGLSLHVYGLETPVVKVARGTTYTFVIKAGETHPIYITDNINGGGEETDIIYGGSDSAAGTVANPFTFTWTPNMTTPSTVFYQCFAHRKLGWIMQVVNADGSPNTVPNPNKASIEAIAKLPVALTNPTTLAASMGGAAPAPAPAAGEGGNACRARFGADGADELYSHCARLSQDSADVRLNWRLDTLAGKKPLPCLPCRRDMTALLQCANGDGWCAWGLSQMPGQMIGTSAIVVRSCPTCPTGATAEQYYLASKSESGVHPDPKGALQVLKSEATKLANGTIQALFTLRLPEGVSAKNYIVDCIGASGPLSANGGLARHDTSASLSALLDLAGGNAAVSATTYDPFPVVHGVLMVVAWCMLLPISVMIARTCKHDWPPAWFHVVAVAMIVAGLGLGIKAWDGVEATPLFVVHLALGFLAVFLAALQVTALVYRPHLDADIRRASEKSKLKWLWATCHKWTGRKALLITFANAIIGFNLPDVQLPAYYSWGLAIIWVAIFLSGAAKEVYGKRSLKRNAKTSGVGI</sequence>
<organism evidence="10 11">
    <name type="scientific">Coccomyxa subellipsoidea (strain C-169)</name>
    <name type="common">Green microalga</name>
    <dbReference type="NCBI Taxonomy" id="574566"/>
    <lineage>
        <taxon>Eukaryota</taxon>
        <taxon>Viridiplantae</taxon>
        <taxon>Chlorophyta</taxon>
        <taxon>core chlorophytes</taxon>
        <taxon>Trebouxiophyceae</taxon>
        <taxon>Trebouxiophyceae incertae sedis</taxon>
        <taxon>Coccomyxaceae</taxon>
        <taxon>Coccomyxa</taxon>
        <taxon>Coccomyxa subellipsoidea</taxon>
    </lineage>
</organism>
<dbReference type="PANTHER" id="PTHR47281">
    <property type="entry name" value="OS09G0557700 PROTEIN"/>
    <property type="match status" value="1"/>
</dbReference>
<comment type="caution">
    <text evidence="10">The sequence shown here is derived from an EMBL/GenBank/DDBJ whole genome shotgun (WGS) entry which is preliminary data.</text>
</comment>
<dbReference type="SMART" id="SM00665">
    <property type="entry name" value="B561"/>
    <property type="match status" value="1"/>
</dbReference>
<evidence type="ECO:0000256" key="6">
    <source>
        <dbReference type="ARBA" id="ARBA00023136"/>
    </source>
</evidence>
<evidence type="ECO:0000256" key="4">
    <source>
        <dbReference type="ARBA" id="ARBA00022982"/>
    </source>
</evidence>
<dbReference type="InterPro" id="IPR005018">
    <property type="entry name" value="DOMON_domain"/>
</dbReference>
<dbReference type="GeneID" id="17039244"/>
<dbReference type="CDD" id="cd08760">
    <property type="entry name" value="Cyt_b561_FRRS1_like"/>
    <property type="match status" value="1"/>
</dbReference>
<evidence type="ECO:0000256" key="5">
    <source>
        <dbReference type="ARBA" id="ARBA00022989"/>
    </source>
</evidence>
<dbReference type="Gene3D" id="1.20.120.1770">
    <property type="match status" value="1"/>
</dbReference>
<gene>
    <name evidence="10" type="ORF">COCSUDRAFT_43561</name>
</gene>
<evidence type="ECO:0000256" key="1">
    <source>
        <dbReference type="ARBA" id="ARBA00004370"/>
    </source>
</evidence>
<dbReference type="STRING" id="574566.I0YS93"/>
<dbReference type="InterPro" id="IPR008972">
    <property type="entry name" value="Cupredoxin"/>
</dbReference>
<evidence type="ECO:0008006" key="12">
    <source>
        <dbReference type="Google" id="ProtNLM"/>
    </source>
</evidence>
<dbReference type="SMART" id="SM00686">
    <property type="entry name" value="DM13"/>
    <property type="match status" value="1"/>
</dbReference>
<feature type="transmembrane region" description="Helical" evidence="7">
    <location>
        <begin position="872"/>
        <end position="894"/>
    </location>
</feature>